<sequence>MSAPGQVEPSLVACLHVQTAHEELWCRRRGADAGHRAEGCASHNLHVNLRPSHPTIKADNQASVAAVPRHLATHSHRATSIARVLSFLFALQAVFKSRLSSEMESQKSSTSSASSILRGHWQTRALIVHSRHLQG</sequence>
<dbReference type="AlphaFoldDB" id="A0A0D2DC91"/>
<dbReference type="HOGENOM" id="CLU_1885795_0_0_1"/>
<dbReference type="GeneID" id="25322062"/>
<name>A0A0D2DC91_9EURO</name>
<evidence type="ECO:0000313" key="1">
    <source>
        <dbReference type="EMBL" id="KIW59892.1"/>
    </source>
</evidence>
<reference evidence="1 2" key="1">
    <citation type="submission" date="2015-01" db="EMBL/GenBank/DDBJ databases">
        <title>The Genome Sequence of Exophiala xenobiotica CBS118157.</title>
        <authorList>
            <consortium name="The Broad Institute Genomics Platform"/>
            <person name="Cuomo C."/>
            <person name="de Hoog S."/>
            <person name="Gorbushina A."/>
            <person name="Stielow B."/>
            <person name="Teixiera M."/>
            <person name="Abouelleil A."/>
            <person name="Chapman S.B."/>
            <person name="Priest M."/>
            <person name="Young S.K."/>
            <person name="Wortman J."/>
            <person name="Nusbaum C."/>
            <person name="Birren B."/>
        </authorList>
    </citation>
    <scope>NUCLEOTIDE SEQUENCE [LARGE SCALE GENOMIC DNA]</scope>
    <source>
        <strain evidence="1 2">CBS 118157</strain>
    </source>
</reference>
<protein>
    <submittedName>
        <fullName evidence="1">Uncharacterized protein</fullName>
    </submittedName>
</protein>
<gene>
    <name evidence="1" type="ORF">PV05_00154</name>
</gene>
<dbReference type="Proteomes" id="UP000054342">
    <property type="component" value="Unassembled WGS sequence"/>
</dbReference>
<proteinExistence type="predicted"/>
<dbReference type="RefSeq" id="XP_013320476.1">
    <property type="nucleotide sequence ID" value="XM_013465022.1"/>
</dbReference>
<dbReference type="EMBL" id="KN847317">
    <property type="protein sequence ID" value="KIW59892.1"/>
    <property type="molecule type" value="Genomic_DNA"/>
</dbReference>
<keyword evidence="2" id="KW-1185">Reference proteome</keyword>
<organism evidence="1 2">
    <name type="scientific">Exophiala xenobiotica</name>
    <dbReference type="NCBI Taxonomy" id="348802"/>
    <lineage>
        <taxon>Eukaryota</taxon>
        <taxon>Fungi</taxon>
        <taxon>Dikarya</taxon>
        <taxon>Ascomycota</taxon>
        <taxon>Pezizomycotina</taxon>
        <taxon>Eurotiomycetes</taxon>
        <taxon>Chaetothyriomycetidae</taxon>
        <taxon>Chaetothyriales</taxon>
        <taxon>Herpotrichiellaceae</taxon>
        <taxon>Exophiala</taxon>
    </lineage>
</organism>
<accession>A0A0D2DC91</accession>
<evidence type="ECO:0000313" key="2">
    <source>
        <dbReference type="Proteomes" id="UP000054342"/>
    </source>
</evidence>